<gene>
    <name evidence="11" type="ORF">GCM10009757_11330</name>
</gene>
<dbReference type="PANTHER" id="PTHR48085">
    <property type="entry name" value="CADMIUM/ZINC-TRANSPORTING ATPASE HMA2-RELATED"/>
    <property type="match status" value="1"/>
</dbReference>
<dbReference type="SUPFAM" id="SSF56784">
    <property type="entry name" value="HAD-like"/>
    <property type="match status" value="1"/>
</dbReference>
<keyword evidence="7 8" id="KW-0472">Membrane</keyword>
<dbReference type="InterPro" id="IPR023298">
    <property type="entry name" value="ATPase_P-typ_TM_dom_sf"/>
</dbReference>
<dbReference type="NCBIfam" id="TIGR01512">
    <property type="entry name" value="ATPase-IB2_Cd"/>
    <property type="match status" value="1"/>
</dbReference>
<keyword evidence="3 8" id="KW-0812">Transmembrane</keyword>
<dbReference type="Pfam" id="PF00122">
    <property type="entry name" value="E1-E2_ATPase"/>
    <property type="match status" value="1"/>
</dbReference>
<sequence length="886" mass="92003">MFGILLFGLGGYGTASLILGVCSCPLPHAMAARVRSHRWGVPGCDPLGALPPAAGDAGWDSRRRRADPPVTERDTGGRHGLPFLALPGGLRCHGAGGAVAVSCPEGACPVGPSPPPSAARPRGRATRHWTEPALTGVTGVCLVAGAVAWWSGARAVADLVWSAGTVAGLVPAVVWVARAVRHGRTGVDLIAVLALGGSLAVREYLAGALIALMLATGRWLESAAERRAERDLRALLEHAPHTARKRVAEGVLTVPLAQVAPGDVLVVGPGEVVPVDGRVVGATAVLDESVLTGEPEPAVRGEGERVRSGAVNGGEVFELRATATEADSTYAEIVRLAEQAVAAGAPVVRLADRYAAWFVPVTLVLAGVAWWWSADPVRAVAVLVVATPCPLLLAAPVAIVSGLAHAARLGVVVRDGGALERLGQVRTVVLDKTGTLTAGRPTVVEVLAAEGWDAARVLRVAASVDQYSPHVLARALVDEAHRRSLEVPPAVGVGEEPGRGVRGMVEGEAISVGRRESRAEVPGWARAAENRALVEGAGVVWVGAGGTLVGAVLLKDPLRLDAPRTLRRLRAAGIDRTLLLTGDRPGPARDVAAMLGLDAVRAGQSPAQKVSSVREECERAVTVMVGDGVNDAPALAAADVGVAMGATGSSASSEVADVVLTTGRVERLADAVVIAGRSRRIAVQSAVGGMALSLAAMVVAAVGLLPPAAGALLQECIDVTVILNALRSVRGTERRPDPGTRDLVRRCQAGHVALGEIVDATRVAAETLSDGDPDRALPAVRRAEAGLRERLLPHEREEEREAYPVLARWLGGPEATAALSRSRTEIERLTHRLTAHLALAGEDRPGARAVLRDEQIPDLRRCLYGLHALLLLHVAQEEENYSSLVG</sequence>
<dbReference type="Gene3D" id="3.40.1110.10">
    <property type="entry name" value="Calcium-transporting ATPase, cytoplasmic domain N"/>
    <property type="match status" value="1"/>
</dbReference>
<evidence type="ECO:0000256" key="8">
    <source>
        <dbReference type="RuleBase" id="RU362081"/>
    </source>
</evidence>
<dbReference type="NCBIfam" id="TIGR01525">
    <property type="entry name" value="ATPase-IB_hvy"/>
    <property type="match status" value="1"/>
</dbReference>
<evidence type="ECO:0000313" key="11">
    <source>
        <dbReference type="EMBL" id="GAA2045109.1"/>
    </source>
</evidence>
<dbReference type="InterPro" id="IPR044492">
    <property type="entry name" value="P_typ_ATPase_HD_dom"/>
</dbReference>
<feature type="compositionally biased region" description="Basic and acidic residues" evidence="9">
    <location>
        <begin position="66"/>
        <end position="77"/>
    </location>
</feature>
<dbReference type="PANTHER" id="PTHR48085:SF5">
    <property type="entry name" value="CADMIUM_ZINC-TRANSPORTING ATPASE HMA4-RELATED"/>
    <property type="match status" value="1"/>
</dbReference>
<comment type="similarity">
    <text evidence="2 8">Belongs to the cation transport ATPase (P-type) (TC 3.A.3) family. Type IB subfamily.</text>
</comment>
<feature type="transmembrane region" description="Helical" evidence="8">
    <location>
        <begin position="354"/>
        <end position="373"/>
    </location>
</feature>
<dbReference type="Pfam" id="PF00702">
    <property type="entry name" value="Hydrolase"/>
    <property type="match status" value="1"/>
</dbReference>
<dbReference type="Proteomes" id="UP001403094">
    <property type="component" value="Unassembled WGS sequence"/>
</dbReference>
<dbReference type="InterPro" id="IPR018303">
    <property type="entry name" value="ATPase_P-typ_P_site"/>
</dbReference>
<feature type="transmembrane region" description="Helical" evidence="8">
    <location>
        <begin position="6"/>
        <end position="26"/>
    </location>
</feature>
<evidence type="ECO:0000256" key="4">
    <source>
        <dbReference type="ARBA" id="ARBA00022723"/>
    </source>
</evidence>
<evidence type="ECO:0000256" key="1">
    <source>
        <dbReference type="ARBA" id="ARBA00004651"/>
    </source>
</evidence>
<dbReference type="Gene3D" id="3.40.50.1000">
    <property type="entry name" value="HAD superfamily/HAD-like"/>
    <property type="match status" value="1"/>
</dbReference>
<evidence type="ECO:0000256" key="3">
    <source>
        <dbReference type="ARBA" id="ARBA00022692"/>
    </source>
</evidence>
<protein>
    <submittedName>
        <fullName evidence="11">Heavy metal translocating P-type ATPase</fullName>
    </submittedName>
</protein>
<dbReference type="InterPro" id="IPR008250">
    <property type="entry name" value="ATPase_P-typ_transduc_dom_A_sf"/>
</dbReference>
<dbReference type="EMBL" id="BAAANQ010000002">
    <property type="protein sequence ID" value="GAA2045109.1"/>
    <property type="molecule type" value="Genomic_DNA"/>
</dbReference>
<proteinExistence type="inferred from homology"/>
<name>A0ABP5GLH3_9ACTN</name>
<reference evidence="12" key="1">
    <citation type="journal article" date="2019" name="Int. J. Syst. Evol. Microbiol.">
        <title>The Global Catalogue of Microorganisms (GCM) 10K type strain sequencing project: providing services to taxonomists for standard genome sequencing and annotation.</title>
        <authorList>
            <consortium name="The Broad Institute Genomics Platform"/>
            <consortium name="The Broad Institute Genome Sequencing Center for Infectious Disease"/>
            <person name="Wu L."/>
            <person name="Ma J."/>
        </authorList>
    </citation>
    <scope>NUCLEOTIDE SEQUENCE [LARGE SCALE GENOMIC DNA]</scope>
    <source>
        <strain evidence="12">JCM 14549</strain>
    </source>
</reference>
<evidence type="ECO:0000256" key="5">
    <source>
        <dbReference type="ARBA" id="ARBA00022967"/>
    </source>
</evidence>
<dbReference type="InterPro" id="IPR051014">
    <property type="entry name" value="Cation_Transport_ATPase_IB"/>
</dbReference>
<evidence type="ECO:0000259" key="10">
    <source>
        <dbReference type="Pfam" id="PF00122"/>
    </source>
</evidence>
<evidence type="ECO:0000256" key="7">
    <source>
        <dbReference type="ARBA" id="ARBA00023136"/>
    </source>
</evidence>
<dbReference type="PRINTS" id="PR00119">
    <property type="entry name" value="CATATPASE"/>
</dbReference>
<dbReference type="SUPFAM" id="SSF81665">
    <property type="entry name" value="Calcium ATPase, transmembrane domain M"/>
    <property type="match status" value="1"/>
</dbReference>
<dbReference type="PROSITE" id="PS00154">
    <property type="entry name" value="ATPASE_E1_E2"/>
    <property type="match status" value="1"/>
</dbReference>
<organism evidence="11 12">
    <name type="scientific">Streptomyces cheonanensis</name>
    <dbReference type="NCBI Taxonomy" id="312720"/>
    <lineage>
        <taxon>Bacteria</taxon>
        <taxon>Bacillati</taxon>
        <taxon>Actinomycetota</taxon>
        <taxon>Actinomycetes</taxon>
        <taxon>Kitasatosporales</taxon>
        <taxon>Streptomycetaceae</taxon>
        <taxon>Streptomyces</taxon>
    </lineage>
</organism>
<dbReference type="SFLD" id="SFLDF00027">
    <property type="entry name" value="p-type_atpase"/>
    <property type="match status" value="1"/>
</dbReference>
<feature type="transmembrane region" description="Helical" evidence="8">
    <location>
        <begin position="159"/>
        <end position="177"/>
    </location>
</feature>
<keyword evidence="4 8" id="KW-0479">Metal-binding</keyword>
<dbReference type="Gene3D" id="2.70.150.10">
    <property type="entry name" value="Calcium-transporting ATPase, cytoplasmic transduction domain A"/>
    <property type="match status" value="1"/>
</dbReference>
<dbReference type="SFLD" id="SFLDG00002">
    <property type="entry name" value="C1.7:_P-type_atpase_like"/>
    <property type="match status" value="1"/>
</dbReference>
<feature type="transmembrane region" description="Helical" evidence="8">
    <location>
        <begin position="132"/>
        <end position="153"/>
    </location>
</feature>
<dbReference type="InterPro" id="IPR023299">
    <property type="entry name" value="ATPase_P-typ_cyto_dom_N"/>
</dbReference>
<comment type="subcellular location">
    <subcellularLocation>
        <location evidence="1">Cell membrane</location>
        <topology evidence="1">Multi-pass membrane protein</topology>
    </subcellularLocation>
</comment>
<dbReference type="InterPro" id="IPR036412">
    <property type="entry name" value="HAD-like_sf"/>
</dbReference>
<feature type="transmembrane region" description="Helical" evidence="8">
    <location>
        <begin position="379"/>
        <end position="404"/>
    </location>
</feature>
<comment type="caution">
    <text evidence="11">The sequence shown here is derived from an EMBL/GenBank/DDBJ whole genome shotgun (WGS) entry which is preliminary data.</text>
</comment>
<feature type="domain" description="P-type ATPase A" evidence="10">
    <location>
        <begin position="238"/>
        <end position="338"/>
    </location>
</feature>
<dbReference type="InterPro" id="IPR059000">
    <property type="entry name" value="ATPase_P-type_domA"/>
</dbReference>
<dbReference type="InterPro" id="IPR001757">
    <property type="entry name" value="P_typ_ATPase"/>
</dbReference>
<keyword evidence="6 8" id="KW-1133">Transmembrane helix</keyword>
<keyword evidence="8" id="KW-1003">Cell membrane</keyword>
<keyword evidence="8" id="KW-0067">ATP-binding</keyword>
<feature type="region of interest" description="Disordered" evidence="9">
    <location>
        <begin position="55"/>
        <end position="78"/>
    </location>
</feature>
<dbReference type="SFLD" id="SFLDS00003">
    <property type="entry name" value="Haloacid_Dehalogenase"/>
    <property type="match status" value="1"/>
</dbReference>
<evidence type="ECO:0000313" key="12">
    <source>
        <dbReference type="Proteomes" id="UP001403094"/>
    </source>
</evidence>
<keyword evidence="8" id="KW-0547">Nucleotide-binding</keyword>
<dbReference type="InterPro" id="IPR023214">
    <property type="entry name" value="HAD_sf"/>
</dbReference>
<evidence type="ECO:0000256" key="2">
    <source>
        <dbReference type="ARBA" id="ARBA00006024"/>
    </source>
</evidence>
<evidence type="ECO:0000256" key="6">
    <source>
        <dbReference type="ARBA" id="ARBA00022989"/>
    </source>
</evidence>
<keyword evidence="12" id="KW-1185">Reference proteome</keyword>
<dbReference type="SUPFAM" id="SSF81653">
    <property type="entry name" value="Calcium ATPase, transduction domain A"/>
    <property type="match status" value="1"/>
</dbReference>
<evidence type="ECO:0000256" key="9">
    <source>
        <dbReference type="SAM" id="MobiDB-lite"/>
    </source>
</evidence>
<dbReference type="NCBIfam" id="TIGR01494">
    <property type="entry name" value="ATPase_P-type"/>
    <property type="match status" value="1"/>
</dbReference>
<dbReference type="InterPro" id="IPR027256">
    <property type="entry name" value="P-typ_ATPase_IB"/>
</dbReference>
<accession>A0ABP5GLH3</accession>
<keyword evidence="5" id="KW-1278">Translocase</keyword>